<dbReference type="AlphaFoldDB" id="A0A6L2JPN5"/>
<feature type="compositionally biased region" description="Polar residues" evidence="1">
    <location>
        <begin position="1"/>
        <end position="28"/>
    </location>
</feature>
<evidence type="ECO:0000256" key="1">
    <source>
        <dbReference type="SAM" id="MobiDB-lite"/>
    </source>
</evidence>
<accession>A0A6L2JPN5</accession>
<feature type="region of interest" description="Disordered" evidence="1">
    <location>
        <begin position="1"/>
        <end position="48"/>
    </location>
</feature>
<organism evidence="2">
    <name type="scientific">Tanacetum cinerariifolium</name>
    <name type="common">Dalmatian daisy</name>
    <name type="synonym">Chrysanthemum cinerariifolium</name>
    <dbReference type="NCBI Taxonomy" id="118510"/>
    <lineage>
        <taxon>Eukaryota</taxon>
        <taxon>Viridiplantae</taxon>
        <taxon>Streptophyta</taxon>
        <taxon>Embryophyta</taxon>
        <taxon>Tracheophyta</taxon>
        <taxon>Spermatophyta</taxon>
        <taxon>Magnoliopsida</taxon>
        <taxon>eudicotyledons</taxon>
        <taxon>Gunneridae</taxon>
        <taxon>Pentapetalae</taxon>
        <taxon>asterids</taxon>
        <taxon>campanulids</taxon>
        <taxon>Asterales</taxon>
        <taxon>Asteraceae</taxon>
        <taxon>Asteroideae</taxon>
        <taxon>Anthemideae</taxon>
        <taxon>Anthemidinae</taxon>
        <taxon>Tanacetum</taxon>
    </lineage>
</organism>
<evidence type="ECO:0000313" key="2">
    <source>
        <dbReference type="EMBL" id="GEU38582.1"/>
    </source>
</evidence>
<reference evidence="2" key="1">
    <citation type="journal article" date="2019" name="Sci. Rep.">
        <title>Draft genome of Tanacetum cinerariifolium, the natural source of mosquito coil.</title>
        <authorList>
            <person name="Yamashiro T."/>
            <person name="Shiraishi A."/>
            <person name="Satake H."/>
            <person name="Nakayama K."/>
        </authorList>
    </citation>
    <scope>NUCLEOTIDE SEQUENCE</scope>
</reference>
<gene>
    <name evidence="2" type="ORF">Tci_010560</name>
</gene>
<proteinExistence type="predicted"/>
<name>A0A6L2JPN5_TANCI</name>
<protein>
    <submittedName>
        <fullName evidence="2">Uncharacterized protein</fullName>
    </submittedName>
</protein>
<dbReference type="EMBL" id="BKCJ010001069">
    <property type="protein sequence ID" value="GEU38582.1"/>
    <property type="molecule type" value="Genomic_DNA"/>
</dbReference>
<sequence length="208" mass="23046">MYKVFTTQESQTNKAKIGSSSTRMNAASSVRRPMNRASHDKNSVLANSKNSSKKIAVYIRKNKQTNNTSANVISNKENVIDVANASKVKTLLCVSCMKNVLIPCHDKCLANYKLNVHSNVSRTLSTNSRTQKSLETTHVVLKTRFSEKLAQSMTLDTTSIVSKPKIDVESASKAINKVSSAPKTKKGNFRDTSLNTYIKNKIQTSQTW</sequence>
<comment type="caution">
    <text evidence="2">The sequence shown here is derived from an EMBL/GenBank/DDBJ whole genome shotgun (WGS) entry which is preliminary data.</text>
</comment>